<dbReference type="InterPro" id="IPR002173">
    <property type="entry name" value="Carboh/pur_kinase_PfkB_CS"/>
</dbReference>
<evidence type="ECO:0000313" key="4">
    <source>
        <dbReference type="EMBL" id="AOV59090.1"/>
    </source>
</evidence>
<protein>
    <submittedName>
        <fullName evidence="4">ADP-heptose synthase / D-glycero-beta-D-manno-heptose 7-phosphate kinase</fullName>
        <ecNumber evidence="4">2.7.-.-</ecNumber>
    </submittedName>
</protein>
<organism evidence="4 5">
    <name type="scientific">Synechococcus phage S-CAM3</name>
    <dbReference type="NCBI Taxonomy" id="1883366"/>
    <lineage>
        <taxon>Viruses</taxon>
        <taxon>Duplodnaviria</taxon>
        <taxon>Heunggongvirae</taxon>
        <taxon>Uroviricota</taxon>
        <taxon>Caudoviricetes</taxon>
        <taxon>Pantevenvirales</taxon>
        <taxon>Kyanoviridae</taxon>
        <taxon>Charybdisvirus</taxon>
        <taxon>Charybdisvirus scam3</taxon>
    </lineage>
</organism>
<accession>A0A1D8KKC5</accession>
<reference evidence="4 5" key="1">
    <citation type="journal article" date="2016" name="Virology">
        <title>The genomic content and context of auxiliary metabolic genes in marine cyanomyoviruses.</title>
        <authorList>
            <person name="Crummett L.T."/>
            <person name="Puxty R.J."/>
            <person name="Weihe C."/>
            <person name="Marston M.F."/>
            <person name="Martiny J.B."/>
        </authorList>
    </citation>
    <scope>NUCLEOTIDE SEQUENCE [LARGE SCALE GENOMIC DNA]</scope>
    <source>
        <strain evidence="4">1010CC42</strain>
    </source>
</reference>
<dbReference type="OrthoDB" id="15198at10239"/>
<evidence type="ECO:0000259" key="3">
    <source>
        <dbReference type="Pfam" id="PF00294"/>
    </source>
</evidence>
<dbReference type="RefSeq" id="YP_009321370.1">
    <property type="nucleotide sequence ID" value="NC_031906.1"/>
</dbReference>
<feature type="domain" description="Carbohydrate kinase PfkB" evidence="3">
    <location>
        <begin position="136"/>
        <end position="209"/>
    </location>
</feature>
<dbReference type="EC" id="2.7.-.-" evidence="4"/>
<keyword evidence="1 4" id="KW-0808">Transferase</keyword>
<evidence type="ECO:0000256" key="1">
    <source>
        <dbReference type="ARBA" id="ARBA00022679"/>
    </source>
</evidence>
<evidence type="ECO:0000256" key="2">
    <source>
        <dbReference type="ARBA" id="ARBA00022777"/>
    </source>
</evidence>
<dbReference type="GO" id="GO:0033785">
    <property type="term" value="F:heptose 7-phosphate kinase activity"/>
    <property type="evidence" value="ECO:0007669"/>
    <property type="project" value="TreeGrafter"/>
</dbReference>
<dbReference type="Proteomes" id="UP000204537">
    <property type="component" value="Segment"/>
</dbReference>
<dbReference type="KEGG" id="vg:30306397"/>
<gene>
    <name evidence="4" type="ORF">C421010_107</name>
</gene>
<dbReference type="PROSITE" id="PS00584">
    <property type="entry name" value="PFKB_KINASES_2"/>
    <property type="match status" value="1"/>
</dbReference>
<proteinExistence type="predicted"/>
<dbReference type="Pfam" id="PF00294">
    <property type="entry name" value="PfkB"/>
    <property type="match status" value="1"/>
</dbReference>
<dbReference type="PANTHER" id="PTHR46969:SF1">
    <property type="entry name" value="BIFUNCTIONAL PROTEIN HLDE"/>
    <property type="match status" value="1"/>
</dbReference>
<name>A0A1D8KKC5_9CAUD</name>
<keyword evidence="5" id="KW-1185">Reference proteome</keyword>
<keyword evidence="2 4" id="KW-0418">Kinase</keyword>
<dbReference type="SUPFAM" id="SSF53613">
    <property type="entry name" value="Ribokinase-like"/>
    <property type="match status" value="1"/>
</dbReference>
<dbReference type="GeneID" id="30306397"/>
<dbReference type="PANTHER" id="PTHR46969">
    <property type="entry name" value="BIFUNCTIONAL PROTEIN HLDE"/>
    <property type="match status" value="1"/>
</dbReference>
<sequence>MSPEGPVPVLEKTRIEETRGMAWNVRENLMAFGIEVYIMTNEEMPIKTRFVDEKSNQQIMRLDEKDEVKPFEWEMPKEDFDAMVISDYNKGFLSEEKIFELCDWFKRPVFIDSKKTNLPRQCFIKLNDGEAQKLEGEYPFLITTKGSEGATFKGKMYPGTKVPVFDVAGAGDTFLSALVFYYLNTGIMESAIPFANKAAAVAVSNPGTYVLTTDDVNDLCN</sequence>
<evidence type="ECO:0000313" key="5">
    <source>
        <dbReference type="Proteomes" id="UP000204537"/>
    </source>
</evidence>
<dbReference type="InterPro" id="IPR029056">
    <property type="entry name" value="Ribokinase-like"/>
</dbReference>
<dbReference type="EMBL" id="KU686199">
    <property type="protein sequence ID" value="AOV59090.1"/>
    <property type="molecule type" value="Genomic_DNA"/>
</dbReference>
<dbReference type="Gene3D" id="3.40.1190.20">
    <property type="match status" value="1"/>
</dbReference>
<dbReference type="GO" id="GO:0033786">
    <property type="term" value="F:heptose-1-phosphate adenylyltransferase activity"/>
    <property type="evidence" value="ECO:0007669"/>
    <property type="project" value="TreeGrafter"/>
</dbReference>
<dbReference type="InterPro" id="IPR011611">
    <property type="entry name" value="PfkB_dom"/>
</dbReference>